<dbReference type="AlphaFoldDB" id="A0A7C2VAY9"/>
<name>A0A7C2VAY9_9AQUI</name>
<comment type="caution">
    <text evidence="1">The sequence shown here is derived from an EMBL/GenBank/DDBJ whole genome shotgun (WGS) entry which is preliminary data.</text>
</comment>
<sequence>MVYKNPPLVEALCVIHFTEPYPWDLTLFGLFYERLKKDFPYKESYALMGVEQKPTDKGLEQRIESGTPLVKFFSQNRERIVQVAPRTLAISRLSNYSWEDFKKDILEISKIYTELTNYTNIKALNLAYINLIKFDSAKTHPSKYIKLYPSHITGREDFSLLLRAEIPYDKGGKLILTLNRPMEMDKNLLVFELAYSMELPEGMSFEDMEGMLDAFHYEIKRAFEESITDDARAVFGGVEHDRL</sequence>
<gene>
    <name evidence="1" type="ORF">ENO47_07140</name>
</gene>
<organism evidence="1">
    <name type="scientific">Hydrogenobacter sp</name>
    <dbReference type="NCBI Taxonomy" id="2152829"/>
    <lineage>
        <taxon>Bacteria</taxon>
        <taxon>Pseudomonadati</taxon>
        <taxon>Aquificota</taxon>
        <taxon>Aquificia</taxon>
        <taxon>Aquificales</taxon>
        <taxon>Aquificaceae</taxon>
        <taxon>Hydrogenobacter</taxon>
    </lineage>
</organism>
<protein>
    <submittedName>
        <fullName evidence="1">TIGR04255 family protein</fullName>
    </submittedName>
</protein>
<reference evidence="1" key="1">
    <citation type="journal article" date="2020" name="mSystems">
        <title>Genome- and Community-Level Interaction Insights into Carbon Utilization and Element Cycling Functions of Hydrothermarchaeota in Hydrothermal Sediment.</title>
        <authorList>
            <person name="Zhou Z."/>
            <person name="Liu Y."/>
            <person name="Xu W."/>
            <person name="Pan J."/>
            <person name="Luo Z.H."/>
            <person name="Li M."/>
        </authorList>
    </citation>
    <scope>NUCLEOTIDE SEQUENCE [LARGE SCALE GENOMIC DNA]</scope>
    <source>
        <strain evidence="1">SpSt-132</strain>
    </source>
</reference>
<dbReference type="EMBL" id="DSFP01000064">
    <property type="protein sequence ID" value="HEW46419.1"/>
    <property type="molecule type" value="Genomic_DNA"/>
</dbReference>
<accession>A0A7C2VAY9</accession>
<evidence type="ECO:0000313" key="1">
    <source>
        <dbReference type="EMBL" id="HEW46419.1"/>
    </source>
</evidence>
<dbReference type="InterPro" id="IPR026349">
    <property type="entry name" value="CHP04255"/>
</dbReference>
<dbReference type="NCBIfam" id="TIGR04255">
    <property type="entry name" value="sporadTIGR04255"/>
    <property type="match status" value="1"/>
</dbReference>
<proteinExistence type="predicted"/>